<feature type="region of interest" description="Disordered" evidence="1">
    <location>
        <begin position="201"/>
        <end position="222"/>
    </location>
</feature>
<keyword evidence="3" id="KW-1185">Reference proteome</keyword>
<evidence type="ECO:0000313" key="3">
    <source>
        <dbReference type="Proteomes" id="UP000054937"/>
    </source>
</evidence>
<feature type="region of interest" description="Disordered" evidence="1">
    <location>
        <begin position="1"/>
        <end position="26"/>
    </location>
</feature>
<dbReference type="EMBL" id="LDAU01000111">
    <property type="protein sequence ID" value="KRX04756.1"/>
    <property type="molecule type" value="Genomic_DNA"/>
</dbReference>
<evidence type="ECO:0000256" key="1">
    <source>
        <dbReference type="SAM" id="MobiDB-lite"/>
    </source>
</evidence>
<dbReference type="Proteomes" id="UP000054937">
    <property type="component" value="Unassembled WGS sequence"/>
</dbReference>
<accession>A0A0V0QR58</accession>
<evidence type="ECO:0000313" key="2">
    <source>
        <dbReference type="EMBL" id="KRX04756.1"/>
    </source>
</evidence>
<protein>
    <submittedName>
        <fullName evidence="2">Uncharacterized protein</fullName>
    </submittedName>
</protein>
<dbReference type="AlphaFoldDB" id="A0A0V0QR58"/>
<comment type="caution">
    <text evidence="2">The sequence shown here is derived from an EMBL/GenBank/DDBJ whole genome shotgun (WGS) entry which is preliminary data.</text>
</comment>
<feature type="compositionally biased region" description="Low complexity" evidence="1">
    <location>
        <begin position="212"/>
        <end position="222"/>
    </location>
</feature>
<reference evidence="2 3" key="1">
    <citation type="journal article" date="2015" name="Sci. Rep.">
        <title>Genome of the facultative scuticociliatosis pathogen Pseudocohnilembus persalinus provides insight into its virulence through horizontal gene transfer.</title>
        <authorList>
            <person name="Xiong J."/>
            <person name="Wang G."/>
            <person name="Cheng J."/>
            <person name="Tian M."/>
            <person name="Pan X."/>
            <person name="Warren A."/>
            <person name="Jiang C."/>
            <person name="Yuan D."/>
            <person name="Miao W."/>
        </authorList>
    </citation>
    <scope>NUCLEOTIDE SEQUENCE [LARGE SCALE GENOMIC DNA]</scope>
    <source>
        <strain evidence="2">36N120E</strain>
    </source>
</reference>
<dbReference type="InParanoid" id="A0A0V0QR58"/>
<organism evidence="2 3">
    <name type="scientific">Pseudocohnilembus persalinus</name>
    <name type="common">Ciliate</name>
    <dbReference type="NCBI Taxonomy" id="266149"/>
    <lineage>
        <taxon>Eukaryota</taxon>
        <taxon>Sar</taxon>
        <taxon>Alveolata</taxon>
        <taxon>Ciliophora</taxon>
        <taxon>Intramacronucleata</taxon>
        <taxon>Oligohymenophorea</taxon>
        <taxon>Scuticociliatia</taxon>
        <taxon>Philasterida</taxon>
        <taxon>Pseudocohnilembidae</taxon>
        <taxon>Pseudocohnilembus</taxon>
    </lineage>
</organism>
<name>A0A0V0QR58_PSEPJ</name>
<gene>
    <name evidence="2" type="ORF">PPERSA_11812</name>
</gene>
<sequence>MQQNQQDSSSNLHISDTSPIKQTQNQKQIDNYNQINQSASKQNIQQVTSHTNSRIGYSPMTNLIQNQNYNQLNQNIPNNNNLSSNSQLNTQVRKFDPQPLHSKSGIILLNNNLGANINDNREIVGNSNSNIKYTQNSQSDIKQFVTRTPHHIGNKNININSIANNELPVNKFDKIRGNKSLNSQKPNIPLMAGKIDANQNKNEQSKNTEDINNSSQVNVDQSSSQIYFRENALGQNQNQQQSNQNQQSLSLQKNSNSQHQTQQSQNNNNRSAFNNQNKNLSLSQVSQNIQNYNLQYQPKNNMNRFGSSTNSGQMANNSRLKIPNWQDSLKAEKENRKNQLLKDINIANFIKPDSWLKNAYFN</sequence>
<feature type="region of interest" description="Disordered" evidence="1">
    <location>
        <begin position="235"/>
        <end position="275"/>
    </location>
</feature>
<proteinExistence type="predicted"/>